<evidence type="ECO:0000313" key="3">
    <source>
        <dbReference type="EMBL" id="MCK8787674.1"/>
    </source>
</evidence>
<dbReference type="Proteomes" id="UP001139516">
    <property type="component" value="Unassembled WGS sequence"/>
</dbReference>
<evidence type="ECO:0000259" key="1">
    <source>
        <dbReference type="Pfam" id="PF01557"/>
    </source>
</evidence>
<dbReference type="PANTHER" id="PTHR43211:SF1">
    <property type="entry name" value="BLL6422 PROTEIN"/>
    <property type="match status" value="1"/>
</dbReference>
<evidence type="ECO:0000313" key="4">
    <source>
        <dbReference type="Proteomes" id="UP001139516"/>
    </source>
</evidence>
<dbReference type="InterPro" id="IPR041072">
    <property type="entry name" value="FAA_hydro_N"/>
</dbReference>
<sequence>MTGPSAGAAAPIHDLEEAPVKLATLRSDNPDGRLVVVSRDLARCAPAPVPTLQAALEDWGGVAAPLQARADAVNAGTAPDLQPFVPAQALAPLPRAWQWLDGSAFLSHARLMARVFGMEESASHLPLMYQGMSHRFMAPLEEVPFRSEQDGIDFEGEFAVITDAVPMGTGPAPAARHIRLVALINDWSLRLIGAREMKTGFGWVQAKPACSAAPVVVTPDELGPAWARCRVRLPLRVNWNGAGFGQADGGEMSFGFDELIAYAAATRDLCAGTIVGSGTVSNEDCREVGSSCIAERRGIEMLDHGEARTGYLRSGDRVTMEVLDADGTSVFGRIDQRIVVTGGTAAPATEVAR</sequence>
<protein>
    <submittedName>
        <fullName evidence="3">Fumarylacetoacetate hydrolase family protein</fullName>
    </submittedName>
</protein>
<dbReference type="SUPFAM" id="SSF56529">
    <property type="entry name" value="FAH"/>
    <property type="match status" value="1"/>
</dbReference>
<gene>
    <name evidence="3" type="ORF">M0638_25230</name>
</gene>
<dbReference type="Pfam" id="PF18288">
    <property type="entry name" value="FAA_hydro_N_2"/>
    <property type="match status" value="1"/>
</dbReference>
<feature type="domain" description="Fumarylacetoacetase-like C-terminal" evidence="1">
    <location>
        <begin position="100"/>
        <end position="338"/>
    </location>
</feature>
<dbReference type="GO" id="GO:0016787">
    <property type="term" value="F:hydrolase activity"/>
    <property type="evidence" value="ECO:0007669"/>
    <property type="project" value="UniProtKB-KW"/>
</dbReference>
<dbReference type="InterPro" id="IPR011234">
    <property type="entry name" value="Fumarylacetoacetase-like_C"/>
</dbReference>
<dbReference type="Gene3D" id="3.90.850.10">
    <property type="entry name" value="Fumarylacetoacetase-like, C-terminal domain"/>
    <property type="match status" value="1"/>
</dbReference>
<dbReference type="EMBL" id="JALPRX010000138">
    <property type="protein sequence ID" value="MCK8787674.1"/>
    <property type="molecule type" value="Genomic_DNA"/>
</dbReference>
<feature type="domain" description="Fumarylacetoacetase N-terminal" evidence="2">
    <location>
        <begin position="21"/>
        <end position="95"/>
    </location>
</feature>
<reference evidence="3" key="1">
    <citation type="submission" date="2022-04" db="EMBL/GenBank/DDBJ databases">
        <title>Roseomonas acroporae sp. nov., isolated from coral Acropora digitifera.</title>
        <authorList>
            <person name="Sun H."/>
        </authorList>
    </citation>
    <scope>NUCLEOTIDE SEQUENCE</scope>
    <source>
        <strain evidence="3">NAR14</strain>
    </source>
</reference>
<dbReference type="RefSeq" id="WP_248669724.1">
    <property type="nucleotide sequence ID" value="NZ_JALPRX010000138.1"/>
</dbReference>
<organism evidence="3 4">
    <name type="scientific">Roseomonas acroporae</name>
    <dbReference type="NCBI Taxonomy" id="2937791"/>
    <lineage>
        <taxon>Bacteria</taxon>
        <taxon>Pseudomonadati</taxon>
        <taxon>Pseudomonadota</taxon>
        <taxon>Alphaproteobacteria</taxon>
        <taxon>Acetobacterales</taxon>
        <taxon>Roseomonadaceae</taxon>
        <taxon>Roseomonas</taxon>
    </lineage>
</organism>
<comment type="caution">
    <text evidence="3">The sequence shown here is derived from an EMBL/GenBank/DDBJ whole genome shotgun (WGS) entry which is preliminary data.</text>
</comment>
<dbReference type="AlphaFoldDB" id="A0A9X1YC07"/>
<proteinExistence type="predicted"/>
<name>A0A9X1YC07_9PROT</name>
<dbReference type="Pfam" id="PF01557">
    <property type="entry name" value="FAA_hydrolase"/>
    <property type="match status" value="1"/>
</dbReference>
<dbReference type="PANTHER" id="PTHR43211">
    <property type="entry name" value="FUMARYLACETOACETATE HYDROLASE"/>
    <property type="match status" value="1"/>
</dbReference>
<accession>A0A9X1YC07</accession>
<keyword evidence="3" id="KW-0378">Hydrolase</keyword>
<dbReference type="InterPro" id="IPR036663">
    <property type="entry name" value="Fumarylacetoacetase_C_sf"/>
</dbReference>
<evidence type="ECO:0000259" key="2">
    <source>
        <dbReference type="Pfam" id="PF18288"/>
    </source>
</evidence>
<keyword evidence="4" id="KW-1185">Reference proteome</keyword>